<dbReference type="GO" id="GO:0016301">
    <property type="term" value="F:kinase activity"/>
    <property type="evidence" value="ECO:0007669"/>
    <property type="project" value="UniProtKB-KW"/>
</dbReference>
<keyword evidence="1" id="KW-0808">Transferase</keyword>
<comment type="caution">
    <text evidence="1">The sequence shown here is derived from an EMBL/GenBank/DDBJ whole genome shotgun (WGS) entry which is preliminary data.</text>
</comment>
<gene>
    <name evidence="1" type="ORF">EPI10_032163</name>
</gene>
<evidence type="ECO:0000313" key="2">
    <source>
        <dbReference type="Proteomes" id="UP000325315"/>
    </source>
</evidence>
<keyword evidence="1" id="KW-0418">Kinase</keyword>
<proteinExistence type="predicted"/>
<accession>A0A5B6X495</accession>
<dbReference type="OrthoDB" id="242257at2759"/>
<keyword evidence="2" id="KW-1185">Reference proteome</keyword>
<dbReference type="Proteomes" id="UP000325315">
    <property type="component" value="Unassembled WGS sequence"/>
</dbReference>
<dbReference type="AlphaFoldDB" id="A0A5B6X495"/>
<sequence>MESFDPQEGYHTFRGGFWNYFSMGRFPCMSLYALDLGVGHGFFMKSEEWEQIGLDHCSCTTTKRLIPAKLVDIWITIVRFNMKEQIPLLSPSSYLVNSSLF</sequence>
<evidence type="ECO:0000313" key="1">
    <source>
        <dbReference type="EMBL" id="KAA3488406.1"/>
    </source>
</evidence>
<reference evidence="2" key="1">
    <citation type="journal article" date="2019" name="Plant Biotechnol. J.">
        <title>Genome sequencing of the Australian wild diploid species Gossypium australe highlights disease resistance and delayed gland morphogenesis.</title>
        <authorList>
            <person name="Cai Y."/>
            <person name="Cai X."/>
            <person name="Wang Q."/>
            <person name="Wang P."/>
            <person name="Zhang Y."/>
            <person name="Cai C."/>
            <person name="Xu Y."/>
            <person name="Wang K."/>
            <person name="Zhou Z."/>
            <person name="Wang C."/>
            <person name="Geng S."/>
            <person name="Li B."/>
            <person name="Dong Q."/>
            <person name="Hou Y."/>
            <person name="Wang H."/>
            <person name="Ai P."/>
            <person name="Liu Z."/>
            <person name="Yi F."/>
            <person name="Sun M."/>
            <person name="An G."/>
            <person name="Cheng J."/>
            <person name="Zhang Y."/>
            <person name="Shi Q."/>
            <person name="Xie Y."/>
            <person name="Shi X."/>
            <person name="Chang Y."/>
            <person name="Huang F."/>
            <person name="Chen Y."/>
            <person name="Hong S."/>
            <person name="Mi L."/>
            <person name="Sun Q."/>
            <person name="Zhang L."/>
            <person name="Zhou B."/>
            <person name="Peng R."/>
            <person name="Zhang X."/>
            <person name="Liu F."/>
        </authorList>
    </citation>
    <scope>NUCLEOTIDE SEQUENCE [LARGE SCALE GENOMIC DNA]</scope>
    <source>
        <strain evidence="2">cv. PA1801</strain>
    </source>
</reference>
<organism evidence="1 2">
    <name type="scientific">Gossypium australe</name>
    <dbReference type="NCBI Taxonomy" id="47621"/>
    <lineage>
        <taxon>Eukaryota</taxon>
        <taxon>Viridiplantae</taxon>
        <taxon>Streptophyta</taxon>
        <taxon>Embryophyta</taxon>
        <taxon>Tracheophyta</taxon>
        <taxon>Spermatophyta</taxon>
        <taxon>Magnoliopsida</taxon>
        <taxon>eudicotyledons</taxon>
        <taxon>Gunneridae</taxon>
        <taxon>Pentapetalae</taxon>
        <taxon>rosids</taxon>
        <taxon>malvids</taxon>
        <taxon>Malvales</taxon>
        <taxon>Malvaceae</taxon>
        <taxon>Malvoideae</taxon>
        <taxon>Gossypium</taxon>
    </lineage>
</organism>
<dbReference type="EMBL" id="SMMG02000001">
    <property type="protein sequence ID" value="KAA3488406.1"/>
    <property type="molecule type" value="Genomic_DNA"/>
</dbReference>
<name>A0A5B6X495_9ROSI</name>
<protein>
    <submittedName>
        <fullName evidence="1">Diacylglycerol kinase 5-like</fullName>
    </submittedName>
</protein>